<feature type="transmembrane region" description="Helical" evidence="1">
    <location>
        <begin position="41"/>
        <end position="61"/>
    </location>
</feature>
<organism evidence="3">
    <name type="scientific">Candidatus Kentrum sp. MB</name>
    <dbReference type="NCBI Taxonomy" id="2138164"/>
    <lineage>
        <taxon>Bacteria</taxon>
        <taxon>Pseudomonadati</taxon>
        <taxon>Pseudomonadota</taxon>
        <taxon>Gammaproteobacteria</taxon>
        <taxon>Candidatus Kentrum</taxon>
    </lineage>
</organism>
<evidence type="ECO:0000256" key="1">
    <source>
        <dbReference type="SAM" id="Phobius"/>
    </source>
</evidence>
<sequence length="62" mass="7060">MTLKTININCRILMTTLTELICCIHRNALTIIIFLHMTVNTTFQTIIICANPVIYSIIPLLI</sequence>
<keyword evidence="1" id="KW-0472">Membrane</keyword>
<evidence type="ECO:0000313" key="3">
    <source>
        <dbReference type="EMBL" id="VFK32446.1"/>
    </source>
</evidence>
<dbReference type="AlphaFoldDB" id="A0A450XT45"/>
<reference evidence="3" key="1">
    <citation type="submission" date="2019-02" db="EMBL/GenBank/DDBJ databases">
        <authorList>
            <person name="Gruber-Vodicka R. H."/>
            <person name="Seah K. B. B."/>
        </authorList>
    </citation>
    <scope>NUCLEOTIDE SEQUENCE</scope>
    <source>
        <strain evidence="2">BECK_BZ197</strain>
        <strain evidence="4">BECK_BZ198</strain>
        <strain evidence="3">BECK_BZ199</strain>
    </source>
</reference>
<evidence type="ECO:0000313" key="4">
    <source>
        <dbReference type="EMBL" id="VFK75914.1"/>
    </source>
</evidence>
<keyword evidence="1" id="KW-1133">Transmembrane helix</keyword>
<gene>
    <name evidence="2" type="ORF">BECKMB1821G_GA0114241_102019</name>
    <name evidence="4" type="ORF">BECKMB1821H_GA0114242_103524</name>
    <name evidence="3" type="ORF">BECKMB1821I_GA0114274_103324</name>
</gene>
<evidence type="ECO:0000313" key="2">
    <source>
        <dbReference type="EMBL" id="VFK26338.1"/>
    </source>
</evidence>
<dbReference type="EMBL" id="CAADGH010000035">
    <property type="protein sequence ID" value="VFK75914.1"/>
    <property type="molecule type" value="Genomic_DNA"/>
</dbReference>
<proteinExistence type="predicted"/>
<name>A0A450XT45_9GAMM</name>
<protein>
    <submittedName>
        <fullName evidence="3">Uncharacterized protein</fullName>
    </submittedName>
</protein>
<accession>A0A450XT45</accession>
<dbReference type="EMBL" id="CAADFO010000020">
    <property type="protein sequence ID" value="VFK26338.1"/>
    <property type="molecule type" value="Genomic_DNA"/>
</dbReference>
<dbReference type="EMBL" id="CAADFQ010000033">
    <property type="protein sequence ID" value="VFK32446.1"/>
    <property type="molecule type" value="Genomic_DNA"/>
</dbReference>
<keyword evidence="1" id="KW-0812">Transmembrane</keyword>